<feature type="compositionally biased region" description="Polar residues" evidence="2">
    <location>
        <begin position="489"/>
        <end position="522"/>
    </location>
</feature>
<evidence type="ECO:0000313" key="4">
    <source>
        <dbReference type="EMBL" id="EFX81222.1"/>
    </source>
</evidence>
<dbReference type="OrthoDB" id="425619at2759"/>
<gene>
    <name evidence="4" type="ORF">DAPPUDRAFT_102715</name>
</gene>
<dbReference type="Proteomes" id="UP000000305">
    <property type="component" value="Unassembled WGS sequence"/>
</dbReference>
<dbReference type="EMBL" id="GL732544">
    <property type="protein sequence ID" value="EFX81222.1"/>
    <property type="molecule type" value="Genomic_DNA"/>
</dbReference>
<dbReference type="PROSITE" id="PS50158">
    <property type="entry name" value="ZF_CCHC"/>
    <property type="match status" value="1"/>
</dbReference>
<dbReference type="SMART" id="SM00343">
    <property type="entry name" value="ZnF_C2HC"/>
    <property type="match status" value="2"/>
</dbReference>
<keyword evidence="1" id="KW-0863">Zinc-finger</keyword>
<dbReference type="GO" id="GO:0003727">
    <property type="term" value="F:single-stranded RNA binding"/>
    <property type="evidence" value="ECO:0000318"/>
    <property type="project" value="GO_Central"/>
</dbReference>
<feature type="domain" description="CCHC-type" evidence="3">
    <location>
        <begin position="960"/>
        <end position="974"/>
    </location>
</feature>
<dbReference type="InterPro" id="IPR001878">
    <property type="entry name" value="Znf_CCHC"/>
</dbReference>
<feature type="compositionally biased region" description="Low complexity" evidence="2">
    <location>
        <begin position="906"/>
        <end position="923"/>
    </location>
</feature>
<proteinExistence type="predicted"/>
<keyword evidence="1" id="KW-0479">Metal-binding</keyword>
<sequence length="1431" mass="163026">MLNNDVFGARPKLVRTPIISVLNPLYNVVEVDIHAPPVSPIPLNSVVSDCQESFANIVDTGSAKLIQDPVRKIQGSTDKELRTRVYSEIQKKLRSYSGYQQVDPLLKTPPHRQWIREEETVFKRSDDVSSPLLPYLTDSSTPKCSRRITPIIDWTRRLSNFFKEKTTNGRPFRNSIEQISSGTNRNSDSKNSRRSNTRAERSLSESSSSTSIINPSFEELRGKKDRFSKKQSSSLDAITSVIPEYSGVGHRVGADRSISGDEVSRDNNRIIEIPTRANPARAEGSKRTSPENQAVDGSTIKLREENIDIPSGGNSVSSRTSSVCTKKRSTFPKLFSKPGNTKGRRGRRLSHGSSRNWRSVLLRVRKFYKFTRQFSEKYSSLLHVSELSLQIGTSTITQSGAIGNTQAGADQSIEQIKSASPSQEVLTQNIYPRTRIIDQENEEEFEEINFISSFNSRGTSPESGQAEPSGQSKQVRESISPEPEKTITREQNSSLRRTSPAGGQTEPSEQSQRFGVLRSTQSKKTITKEQTLDGIFADFGETRNSTITNKGTELIESIDYRDRNQKQHRKIPSTPQTSPKRSARIEDFCLLSNTNLITKMNTDTTPKFAAASDLSAFQKDQYVRSSLQSLPSFSGGALQRFDTWLETFEAIMYDSDMTEKDTILELYKKITDKAHRTMKYILHSGNDRFEAIKEKLLDHFHGDETTEKSLKKFKKANRKPREKIYDFAIRLKELFRYAYPKNYEEDSFQIILKEKFIDGIDEKLQMKVKYKEFRTFDEFVAATRKYSVRMEAIESNKERHEFVNAINQTTHPNNSEIQEIKQIGNKQAEETATDQSEIANCIQELSKAVSFLLTKDGKQQHVQKQVTFQNQMPNFQPTYPNNGNSLRLPYKPFISNNTQSNQPFYNRPSWQPRPPRSQQWQPNQNAFQQPGFRQNFPTPFQTPNQPSTPTQQFPRFPLICFSCGIEGHVKNNCPVPRQQNFQPNFPSNFPSNYQPNFQPNHQQNFQQSFSQNQQVEALESAKPPICYNCRGIGHKSFECQMKPMGPGAARSVMHYNLFQSLPQRSRGTCSKLDFDLYDVHDKKLNTFGQVILPIYYGDVRFFQNFVISDGISEDCILGWDAIRKHGFTINGENQSIYLAREEPDQQKGTSGPAPEMTITASQRVKIPQQSVMVIEAKMKRSFPYVSPKATVVFTSNKTLPGGLVIRDFVSTVSNDGKYSLLVENHSMHSVCLPRSSQLGTIEIASSIIGKVKIDNDSSLGDKTQVWLNCEDPEKGNMDNDNKLRDKTQVWLNCEDPDKVEIDNDSSLGDKTHDCLRQYYENPESFKEPQGYSRRNIVAADFFCEPKDFSRRILTVSENINEPEVYPRRSLVASESLKEPKVDLRRSFEATDFFCKPMEVAEDLKEPTFYNEVPKDLNNDLSLDLRSSDYLK</sequence>
<feature type="region of interest" description="Disordered" evidence="2">
    <location>
        <begin position="165"/>
        <end position="217"/>
    </location>
</feature>
<dbReference type="InParanoid" id="E9GH98"/>
<dbReference type="STRING" id="6669.E9GH98"/>
<evidence type="ECO:0000313" key="5">
    <source>
        <dbReference type="Proteomes" id="UP000000305"/>
    </source>
</evidence>
<feature type="compositionally biased region" description="Basic and acidic residues" evidence="2">
    <location>
        <begin position="187"/>
        <end position="203"/>
    </location>
</feature>
<dbReference type="HOGENOM" id="CLU_004877_0_0_1"/>
<feature type="region of interest" description="Disordered" evidence="2">
    <location>
        <begin position="331"/>
        <end position="352"/>
    </location>
</feature>
<accession>E9GH98</accession>
<dbReference type="GO" id="GO:0003729">
    <property type="term" value="F:mRNA binding"/>
    <property type="evidence" value="ECO:0000318"/>
    <property type="project" value="GO_Central"/>
</dbReference>
<dbReference type="PANTHER" id="PTHR33223">
    <property type="entry name" value="CCHC-TYPE DOMAIN-CONTAINING PROTEIN"/>
    <property type="match status" value="1"/>
</dbReference>
<evidence type="ECO:0000256" key="2">
    <source>
        <dbReference type="SAM" id="MobiDB-lite"/>
    </source>
</evidence>
<protein>
    <recommendedName>
        <fullName evidence="3">CCHC-type domain-containing protein</fullName>
    </recommendedName>
</protein>
<evidence type="ECO:0000259" key="3">
    <source>
        <dbReference type="PROSITE" id="PS50158"/>
    </source>
</evidence>
<dbReference type="KEGG" id="dpx:DAPPUDRAFT_102715"/>
<feature type="region of interest" description="Disordered" evidence="2">
    <location>
        <begin position="561"/>
        <end position="581"/>
    </location>
</feature>
<dbReference type="InterPro" id="IPR036875">
    <property type="entry name" value="Znf_CCHC_sf"/>
</dbReference>
<dbReference type="GO" id="GO:0005737">
    <property type="term" value="C:cytoplasm"/>
    <property type="evidence" value="ECO:0000318"/>
    <property type="project" value="GO_Central"/>
</dbReference>
<dbReference type="GO" id="GO:0008270">
    <property type="term" value="F:zinc ion binding"/>
    <property type="evidence" value="ECO:0007669"/>
    <property type="project" value="UniProtKB-KW"/>
</dbReference>
<name>E9GH98_DAPPU</name>
<dbReference type="GO" id="GO:0045182">
    <property type="term" value="F:translation regulator activity"/>
    <property type="evidence" value="ECO:0000318"/>
    <property type="project" value="GO_Central"/>
</dbReference>
<reference evidence="4 5" key="1">
    <citation type="journal article" date="2011" name="Science">
        <title>The ecoresponsive genome of Daphnia pulex.</title>
        <authorList>
            <person name="Colbourne J.K."/>
            <person name="Pfrender M.E."/>
            <person name="Gilbert D."/>
            <person name="Thomas W.K."/>
            <person name="Tucker A."/>
            <person name="Oakley T.H."/>
            <person name="Tokishita S."/>
            <person name="Aerts A."/>
            <person name="Arnold G.J."/>
            <person name="Basu M.K."/>
            <person name="Bauer D.J."/>
            <person name="Caceres C.E."/>
            <person name="Carmel L."/>
            <person name="Casola C."/>
            <person name="Choi J.H."/>
            <person name="Detter J.C."/>
            <person name="Dong Q."/>
            <person name="Dusheyko S."/>
            <person name="Eads B.D."/>
            <person name="Frohlich T."/>
            <person name="Geiler-Samerotte K.A."/>
            <person name="Gerlach D."/>
            <person name="Hatcher P."/>
            <person name="Jogdeo S."/>
            <person name="Krijgsveld J."/>
            <person name="Kriventseva E.V."/>
            <person name="Kultz D."/>
            <person name="Laforsch C."/>
            <person name="Lindquist E."/>
            <person name="Lopez J."/>
            <person name="Manak J.R."/>
            <person name="Muller J."/>
            <person name="Pangilinan J."/>
            <person name="Patwardhan R.P."/>
            <person name="Pitluck S."/>
            <person name="Pritham E.J."/>
            <person name="Rechtsteiner A."/>
            <person name="Rho M."/>
            <person name="Rogozin I.B."/>
            <person name="Sakarya O."/>
            <person name="Salamov A."/>
            <person name="Schaack S."/>
            <person name="Shapiro H."/>
            <person name="Shiga Y."/>
            <person name="Skalitzky C."/>
            <person name="Smith Z."/>
            <person name="Souvorov A."/>
            <person name="Sung W."/>
            <person name="Tang Z."/>
            <person name="Tsuchiya D."/>
            <person name="Tu H."/>
            <person name="Vos H."/>
            <person name="Wang M."/>
            <person name="Wolf Y.I."/>
            <person name="Yamagata H."/>
            <person name="Yamada T."/>
            <person name="Ye Y."/>
            <person name="Shaw J.R."/>
            <person name="Andrews J."/>
            <person name="Crease T.J."/>
            <person name="Tang H."/>
            <person name="Lucas S.M."/>
            <person name="Robertson H.M."/>
            <person name="Bork P."/>
            <person name="Koonin E.V."/>
            <person name="Zdobnov E.M."/>
            <person name="Grigoriev I.V."/>
            <person name="Lynch M."/>
            <person name="Boore J.L."/>
        </authorList>
    </citation>
    <scope>NUCLEOTIDE SEQUENCE [LARGE SCALE GENOMIC DNA]</scope>
</reference>
<dbReference type="GO" id="GO:2000767">
    <property type="term" value="P:positive regulation of cytoplasmic translation"/>
    <property type="evidence" value="ECO:0000318"/>
    <property type="project" value="GO_Central"/>
</dbReference>
<feature type="region of interest" description="Disordered" evidence="2">
    <location>
        <begin position="896"/>
        <end position="923"/>
    </location>
</feature>
<keyword evidence="5" id="KW-1185">Reference proteome</keyword>
<feature type="region of interest" description="Disordered" evidence="2">
    <location>
        <begin position="454"/>
        <end position="522"/>
    </location>
</feature>
<organism evidence="4 5">
    <name type="scientific">Daphnia pulex</name>
    <name type="common">Water flea</name>
    <dbReference type="NCBI Taxonomy" id="6669"/>
    <lineage>
        <taxon>Eukaryota</taxon>
        <taxon>Metazoa</taxon>
        <taxon>Ecdysozoa</taxon>
        <taxon>Arthropoda</taxon>
        <taxon>Crustacea</taxon>
        <taxon>Branchiopoda</taxon>
        <taxon>Diplostraca</taxon>
        <taxon>Cladocera</taxon>
        <taxon>Anomopoda</taxon>
        <taxon>Daphniidae</taxon>
        <taxon>Daphnia</taxon>
    </lineage>
</organism>
<dbReference type="PANTHER" id="PTHR33223:SF6">
    <property type="entry name" value="CCHC-TYPE DOMAIN-CONTAINING PROTEIN"/>
    <property type="match status" value="1"/>
</dbReference>
<keyword evidence="1" id="KW-0862">Zinc</keyword>
<dbReference type="InterPro" id="IPR021109">
    <property type="entry name" value="Peptidase_aspartic_dom_sf"/>
</dbReference>
<dbReference type="PhylomeDB" id="E9GH98"/>
<evidence type="ECO:0000256" key="1">
    <source>
        <dbReference type="PROSITE-ProRule" id="PRU00047"/>
    </source>
</evidence>
<dbReference type="SUPFAM" id="SSF57756">
    <property type="entry name" value="Retrovirus zinc finger-like domains"/>
    <property type="match status" value="1"/>
</dbReference>
<dbReference type="Pfam" id="PF00098">
    <property type="entry name" value="zf-CCHC"/>
    <property type="match status" value="2"/>
</dbReference>
<dbReference type="Gene3D" id="2.40.70.10">
    <property type="entry name" value="Acid Proteases"/>
    <property type="match status" value="1"/>
</dbReference>
<dbReference type="Gene3D" id="4.10.60.10">
    <property type="entry name" value="Zinc finger, CCHC-type"/>
    <property type="match status" value="1"/>
</dbReference>
<feature type="compositionally biased region" description="Polar residues" evidence="2">
    <location>
        <begin position="457"/>
        <end position="473"/>
    </location>
</feature>